<name>R9ZZ14_9CAUD</name>
<reference evidence="1 2" key="1">
    <citation type="journal article" date="2013" name="Proc. Natl. Acad. Sci. U.S.A.">
        <title>Twelve previously unknown phage genera are ubiquitous in global oceans.</title>
        <authorList>
            <person name="Holmfeldt K."/>
            <person name="Solonenko N."/>
            <person name="Shah M."/>
            <person name="Corrier K."/>
            <person name="Riemann L."/>
            <person name="Verberkmoes N.C."/>
            <person name="Sullivan M.B."/>
        </authorList>
    </citation>
    <scope>NUCLEOTIDE SEQUENCE [LARGE SCALE GENOMIC DNA]</scope>
    <source>
        <strain evidence="1">Phi18:3</strain>
    </source>
</reference>
<reference evidence="2" key="2">
    <citation type="submission" date="2013-03" db="EMBL/GenBank/DDBJ databases">
        <title>The Cellulophaga phages: a novel, diverse, and globally ubiquitous model system.</title>
        <authorList>
            <person name="Holmfeldt K."/>
            <person name="Solonenko N."/>
            <person name="Shah M."/>
            <person name="Corrier K."/>
            <person name="Riemann L."/>
            <person name="VerBerkmoes N.C."/>
            <person name="Sullivan M.B."/>
        </authorList>
    </citation>
    <scope>NUCLEOTIDE SEQUENCE [LARGE SCALE GENOMIC DNA]</scope>
</reference>
<keyword evidence="2" id="KW-1185">Reference proteome</keyword>
<dbReference type="EMBL" id="KC821620">
    <property type="protein sequence ID" value="AGO48579.1"/>
    <property type="molecule type" value="Genomic_DNA"/>
</dbReference>
<accession>R9ZZ14</accession>
<dbReference type="Proteomes" id="UP000014728">
    <property type="component" value="Segment"/>
</dbReference>
<dbReference type="RefSeq" id="YP_008241260.1">
    <property type="nucleotide sequence ID" value="NC_021794.1"/>
</dbReference>
<protein>
    <submittedName>
        <fullName evidence="1">Uncharacterized protein</fullName>
    </submittedName>
</protein>
<evidence type="ECO:0000313" key="2">
    <source>
        <dbReference type="Proteomes" id="UP000014728"/>
    </source>
</evidence>
<proteinExistence type="predicted"/>
<gene>
    <name evidence="1" type="ORF">Phi18:3_gp067</name>
</gene>
<organism evidence="1 2">
    <name type="scientific">Cellulophaga phage phi18:3</name>
    <dbReference type="NCBI Taxonomy" id="1327983"/>
    <lineage>
        <taxon>Viruses</taxon>
        <taxon>Duplodnaviria</taxon>
        <taxon>Heunggongvirae</taxon>
        <taxon>Uroviricota</taxon>
        <taxon>Caudoviricetes</taxon>
        <taxon>Pachyviridae</taxon>
        <taxon>Baltivirus</taxon>
        <taxon>Baltivirus phi18tres</taxon>
    </lineage>
</organism>
<evidence type="ECO:0000313" key="1">
    <source>
        <dbReference type="EMBL" id="AGO48579.1"/>
    </source>
</evidence>
<dbReference type="KEGG" id="vg:16797195"/>
<sequence length="127" mass="15562">MTAKELLKPRFEVIAVYPLQKNEIGYIYETGENCIEYIVDSDKFDLREYPHLFRRLNWWEYRTKEQMPKKLKSMFCKDFHNFDLDKEDVYNILDWDMNGMMGYLNIEKREVCDLTQYKPEYGYIPVD</sequence>
<dbReference type="GeneID" id="16797195"/>